<accession>A0A2T0X9R1</accession>
<proteinExistence type="predicted"/>
<gene>
    <name evidence="2" type="ORF">BCF33_1305</name>
</gene>
<comment type="caution">
    <text evidence="2">The sequence shown here is derived from an EMBL/GenBank/DDBJ whole genome shotgun (WGS) entry which is preliminary data.</text>
</comment>
<reference evidence="2 3" key="1">
    <citation type="submission" date="2018-03" db="EMBL/GenBank/DDBJ databases">
        <title>Genomic Encyclopedia of Archaeal and Bacterial Type Strains, Phase II (KMG-II): from individual species to whole genera.</title>
        <authorList>
            <person name="Goeker M."/>
        </authorList>
    </citation>
    <scope>NUCLEOTIDE SEQUENCE [LARGE SCALE GENOMIC DNA]</scope>
    <source>
        <strain evidence="2 3">DSM 29318</strain>
    </source>
</reference>
<keyword evidence="3" id="KW-1185">Reference proteome</keyword>
<dbReference type="EMBL" id="PVTT01000001">
    <property type="protein sequence ID" value="PRY95682.1"/>
    <property type="molecule type" value="Genomic_DNA"/>
</dbReference>
<feature type="compositionally biased region" description="Low complexity" evidence="1">
    <location>
        <begin position="67"/>
        <end position="76"/>
    </location>
</feature>
<dbReference type="Gene3D" id="1.10.3680.10">
    <property type="entry name" value="TerB-like"/>
    <property type="match status" value="1"/>
</dbReference>
<sequence>MSLVRTLAKVAIGVAVAKGINSMRGKAPRGAGTLPGGRSLGSLLGSGGLGSLASSLMGGGTAGAGMGAPAAGTGTPMRGGPGTGTRIGAAAQQPAAGLDLAGLGGRLGGMLGGQASPGSARGGSQGGLGGLLAGLGGGAAAGGLGSLLNQALAGQPPEREPTVEEEDAARAMMVAMVHAMKADGRIDSAERARLLDHLGELAPEERAAIEAELEGPADASAVARKTPRGTEAQVYAAALMAIDIDEESERRWLAELAAALGLSQNRQDDVRGAMDALD</sequence>
<feature type="region of interest" description="Disordered" evidence="1">
    <location>
        <begin position="67"/>
        <end position="88"/>
    </location>
</feature>
<evidence type="ECO:0000313" key="3">
    <source>
        <dbReference type="Proteomes" id="UP000238801"/>
    </source>
</evidence>
<organism evidence="2 3">
    <name type="scientific">Hasllibacter halocynthiae</name>
    <dbReference type="NCBI Taxonomy" id="595589"/>
    <lineage>
        <taxon>Bacteria</taxon>
        <taxon>Pseudomonadati</taxon>
        <taxon>Pseudomonadota</taxon>
        <taxon>Alphaproteobacteria</taxon>
        <taxon>Rhodobacterales</taxon>
        <taxon>Roseobacteraceae</taxon>
        <taxon>Hasllibacter</taxon>
    </lineage>
</organism>
<dbReference type="InterPro" id="IPR029024">
    <property type="entry name" value="TerB-like"/>
</dbReference>
<evidence type="ECO:0000313" key="2">
    <source>
        <dbReference type="EMBL" id="PRY95682.1"/>
    </source>
</evidence>
<evidence type="ECO:0000256" key="1">
    <source>
        <dbReference type="SAM" id="MobiDB-lite"/>
    </source>
</evidence>
<dbReference type="InterPro" id="IPR007486">
    <property type="entry name" value="YebE"/>
</dbReference>
<name>A0A2T0X9R1_9RHOB</name>
<dbReference type="AlphaFoldDB" id="A0A2T0X9R1"/>
<protein>
    <submittedName>
        <fullName evidence="2">Uncharacterized membrane protein YebE (DUF533 family)</fullName>
    </submittedName>
</protein>
<dbReference type="Proteomes" id="UP000238801">
    <property type="component" value="Unassembled WGS sequence"/>
</dbReference>
<dbReference type="OrthoDB" id="7866618at2"/>
<dbReference type="Pfam" id="PF04391">
    <property type="entry name" value="DUF533"/>
    <property type="match status" value="1"/>
</dbReference>
<dbReference type="SUPFAM" id="SSF158682">
    <property type="entry name" value="TerB-like"/>
    <property type="match status" value="1"/>
</dbReference>
<dbReference type="RefSeq" id="WP_106160034.1">
    <property type="nucleotide sequence ID" value="NZ_PVTT01000001.1"/>
</dbReference>